<comment type="caution">
    <text evidence="3">The sequence shown here is derived from an EMBL/GenBank/DDBJ whole genome shotgun (WGS) entry which is preliminary data.</text>
</comment>
<sequence>MDRAKRKALVLGDYEDAPYHPLSAVEEEFVSVLGDEWELTFTDDYRVLEAGGAAGFDLFVSYADCWFKELEPSAAGLLSFVAGGGGLLVVHTGVALQKRRELSPMMGAFYEGHGPYGRLEYKATDVPHPITEGIAPFAMDEEPYRFELYPIAGSTVLMEYRDEEGTWPAVWAHEFGLGRVAYLQPGHHRPSFDAPQVRRLLANAARWCGGRA</sequence>
<dbReference type="SUPFAM" id="SSF52317">
    <property type="entry name" value="Class I glutamine amidotransferase-like"/>
    <property type="match status" value="1"/>
</dbReference>
<accession>A0A841U823</accession>
<evidence type="ECO:0000313" key="4">
    <source>
        <dbReference type="Proteomes" id="UP000553776"/>
    </source>
</evidence>
<reference evidence="3 4" key="1">
    <citation type="submission" date="2020-08" db="EMBL/GenBank/DDBJ databases">
        <title>Cohnella phylogeny.</title>
        <authorList>
            <person name="Dunlap C."/>
        </authorList>
    </citation>
    <scope>NUCLEOTIDE SEQUENCE [LARGE SCALE GENOMIC DNA]</scope>
    <source>
        <strain evidence="3 4">DSM 25239</strain>
    </source>
</reference>
<dbReference type="EMBL" id="JACJVR010000086">
    <property type="protein sequence ID" value="MBB6694171.1"/>
    <property type="molecule type" value="Genomic_DNA"/>
</dbReference>
<protein>
    <submittedName>
        <fullName evidence="3">ThuA domain-containing protein</fullName>
    </submittedName>
</protein>
<keyword evidence="1" id="KW-0472">Membrane</keyword>
<evidence type="ECO:0000259" key="2">
    <source>
        <dbReference type="Pfam" id="PF06283"/>
    </source>
</evidence>
<feature type="domain" description="ThuA-like" evidence="2">
    <location>
        <begin position="35"/>
        <end position="208"/>
    </location>
</feature>
<keyword evidence="4" id="KW-1185">Reference proteome</keyword>
<keyword evidence="1" id="KW-1133">Transmembrane helix</keyword>
<dbReference type="InterPro" id="IPR029010">
    <property type="entry name" value="ThuA-like"/>
</dbReference>
<dbReference type="Gene3D" id="3.40.50.880">
    <property type="match status" value="1"/>
</dbReference>
<organism evidence="3 4">
    <name type="scientific">Cohnella xylanilytica</name>
    <dbReference type="NCBI Taxonomy" id="557555"/>
    <lineage>
        <taxon>Bacteria</taxon>
        <taxon>Bacillati</taxon>
        <taxon>Bacillota</taxon>
        <taxon>Bacilli</taxon>
        <taxon>Bacillales</taxon>
        <taxon>Paenibacillaceae</taxon>
        <taxon>Cohnella</taxon>
    </lineage>
</organism>
<gene>
    <name evidence="3" type="ORF">H7B90_22465</name>
</gene>
<evidence type="ECO:0000256" key="1">
    <source>
        <dbReference type="SAM" id="Phobius"/>
    </source>
</evidence>
<keyword evidence="1" id="KW-0812">Transmembrane</keyword>
<evidence type="ECO:0000313" key="3">
    <source>
        <dbReference type="EMBL" id="MBB6694171.1"/>
    </source>
</evidence>
<name>A0A841U823_9BACL</name>
<dbReference type="RefSeq" id="WP_185138141.1">
    <property type="nucleotide sequence ID" value="NZ_JACJVR010000086.1"/>
</dbReference>
<feature type="transmembrane region" description="Helical" evidence="1">
    <location>
        <begin position="74"/>
        <end position="96"/>
    </location>
</feature>
<dbReference type="Pfam" id="PF06283">
    <property type="entry name" value="ThuA"/>
    <property type="match status" value="1"/>
</dbReference>
<dbReference type="AlphaFoldDB" id="A0A841U823"/>
<dbReference type="Proteomes" id="UP000553776">
    <property type="component" value="Unassembled WGS sequence"/>
</dbReference>
<dbReference type="InterPro" id="IPR029062">
    <property type="entry name" value="Class_I_gatase-like"/>
</dbReference>
<proteinExistence type="predicted"/>